<dbReference type="InterPro" id="IPR011075">
    <property type="entry name" value="TetR_C"/>
</dbReference>
<keyword evidence="7" id="KW-1185">Reference proteome</keyword>
<dbReference type="PROSITE" id="PS50977">
    <property type="entry name" value="HTH_TETR_2"/>
    <property type="match status" value="1"/>
</dbReference>
<sequence length="197" mass="22530">MRKGQQTREYIIGKAARLFNRQGYRGSAISDIMEETGLRKGGIYNHFSSKDELAFEAFDYAVNVLKERYMKAIEGKESRVDQLISLFSIYNNIVEDPPLEGGCPLLNTAVDSDDTHPELKQKAQAAMNRWYDLVRMIIRSGIKKGEFRDDLDIEPVVTYLTATFEGGVMLSKLYGDSGYMQQTFRQMKAYILKELVK</sequence>
<feature type="domain" description="HTH tetR-type" evidence="5">
    <location>
        <begin position="5"/>
        <end position="65"/>
    </location>
</feature>
<dbReference type="Pfam" id="PF00440">
    <property type="entry name" value="TetR_N"/>
    <property type="match status" value="1"/>
</dbReference>
<dbReference type="Gene3D" id="1.10.357.10">
    <property type="entry name" value="Tetracycline Repressor, domain 2"/>
    <property type="match status" value="1"/>
</dbReference>
<dbReference type="Pfam" id="PF16925">
    <property type="entry name" value="TetR_C_13"/>
    <property type="match status" value="1"/>
</dbReference>
<dbReference type="PANTHER" id="PTHR47506">
    <property type="entry name" value="TRANSCRIPTIONAL REGULATORY PROTEIN"/>
    <property type="match status" value="1"/>
</dbReference>
<comment type="caution">
    <text evidence="6">The sequence shown here is derived from an EMBL/GenBank/DDBJ whole genome shotgun (WGS) entry which is preliminary data.</text>
</comment>
<dbReference type="SUPFAM" id="SSF48498">
    <property type="entry name" value="Tetracyclin repressor-like, C-terminal domain"/>
    <property type="match status" value="1"/>
</dbReference>
<dbReference type="Proteomes" id="UP000309673">
    <property type="component" value="Unassembled WGS sequence"/>
</dbReference>
<accession>A0A4U0FBW4</accession>
<keyword evidence="2 4" id="KW-0238">DNA-binding</keyword>
<feature type="DNA-binding region" description="H-T-H motif" evidence="4">
    <location>
        <begin position="28"/>
        <end position="47"/>
    </location>
</feature>
<evidence type="ECO:0000259" key="5">
    <source>
        <dbReference type="PROSITE" id="PS50977"/>
    </source>
</evidence>
<dbReference type="InterPro" id="IPR001647">
    <property type="entry name" value="HTH_TetR"/>
</dbReference>
<dbReference type="PANTHER" id="PTHR47506:SF3">
    <property type="entry name" value="HTH-TYPE TRANSCRIPTIONAL REGULATOR LMRA"/>
    <property type="match status" value="1"/>
</dbReference>
<reference evidence="6 7" key="1">
    <citation type="submission" date="2019-04" db="EMBL/GenBank/DDBJ databases">
        <title>Cohnella sp. nov., isolated from soil.</title>
        <authorList>
            <person name="Kim W."/>
        </authorList>
    </citation>
    <scope>NUCLEOTIDE SEQUENCE [LARGE SCALE GENOMIC DNA]</scope>
    <source>
        <strain evidence="6 7">CAU 1483</strain>
    </source>
</reference>
<keyword evidence="3" id="KW-0804">Transcription</keyword>
<dbReference type="OrthoDB" id="9814200at2"/>
<dbReference type="RefSeq" id="WP_136778892.1">
    <property type="nucleotide sequence ID" value="NZ_SUPK01000008.1"/>
</dbReference>
<evidence type="ECO:0000256" key="2">
    <source>
        <dbReference type="ARBA" id="ARBA00023125"/>
    </source>
</evidence>
<dbReference type="PRINTS" id="PR00455">
    <property type="entry name" value="HTHTETR"/>
</dbReference>
<gene>
    <name evidence="6" type="ORF">E5161_16250</name>
</gene>
<name>A0A4U0FBW4_9BACL</name>
<dbReference type="InterPro" id="IPR036271">
    <property type="entry name" value="Tet_transcr_reg_TetR-rel_C_sf"/>
</dbReference>
<evidence type="ECO:0000256" key="3">
    <source>
        <dbReference type="ARBA" id="ARBA00023163"/>
    </source>
</evidence>
<evidence type="ECO:0000256" key="4">
    <source>
        <dbReference type="PROSITE-ProRule" id="PRU00335"/>
    </source>
</evidence>
<keyword evidence="1" id="KW-0805">Transcription regulation</keyword>
<dbReference type="EMBL" id="SUPK01000008">
    <property type="protein sequence ID" value="TJY40702.1"/>
    <property type="molecule type" value="Genomic_DNA"/>
</dbReference>
<protein>
    <submittedName>
        <fullName evidence="6">TetR/AcrR family transcriptional regulator</fullName>
    </submittedName>
</protein>
<evidence type="ECO:0000313" key="6">
    <source>
        <dbReference type="EMBL" id="TJY40702.1"/>
    </source>
</evidence>
<evidence type="ECO:0000313" key="7">
    <source>
        <dbReference type="Proteomes" id="UP000309673"/>
    </source>
</evidence>
<proteinExistence type="predicted"/>
<dbReference type="AlphaFoldDB" id="A0A4U0FBW4"/>
<evidence type="ECO:0000256" key="1">
    <source>
        <dbReference type="ARBA" id="ARBA00023015"/>
    </source>
</evidence>
<dbReference type="SUPFAM" id="SSF46689">
    <property type="entry name" value="Homeodomain-like"/>
    <property type="match status" value="1"/>
</dbReference>
<dbReference type="GO" id="GO:0003677">
    <property type="term" value="F:DNA binding"/>
    <property type="evidence" value="ECO:0007669"/>
    <property type="project" value="UniProtKB-UniRule"/>
</dbReference>
<organism evidence="6 7">
    <name type="scientific">Cohnella pontilimi</name>
    <dbReference type="NCBI Taxonomy" id="2564100"/>
    <lineage>
        <taxon>Bacteria</taxon>
        <taxon>Bacillati</taxon>
        <taxon>Bacillota</taxon>
        <taxon>Bacilli</taxon>
        <taxon>Bacillales</taxon>
        <taxon>Paenibacillaceae</taxon>
        <taxon>Cohnella</taxon>
    </lineage>
</organism>
<dbReference type="InterPro" id="IPR009057">
    <property type="entry name" value="Homeodomain-like_sf"/>
</dbReference>